<name>A0A1Q2CXP8_9ACTN</name>
<dbReference type="KEGG" id="tfa:BW733_08810"/>
<protein>
    <submittedName>
        <fullName evidence="1">Uncharacterized protein</fullName>
    </submittedName>
</protein>
<dbReference type="EMBL" id="CP019607">
    <property type="protein sequence ID" value="AQP50912.1"/>
    <property type="molecule type" value="Genomic_DNA"/>
</dbReference>
<evidence type="ECO:0000313" key="1">
    <source>
        <dbReference type="EMBL" id="AQP50912.1"/>
    </source>
</evidence>
<sequence length="101" mass="10883">MTNQFDPTAWNTGADLLDAAREAWETSSFQAVQSQPVSGNGSVPVDALLAKKTAELKLKWYDLIGEVGVAMGSDVSKMRATAANYAASEEQAVAANERFWE</sequence>
<keyword evidence="2" id="KW-1185">Reference proteome</keyword>
<organism evidence="1 2">
    <name type="scientific">Tessaracoccus flavescens</name>
    <dbReference type="NCBI Taxonomy" id="399497"/>
    <lineage>
        <taxon>Bacteria</taxon>
        <taxon>Bacillati</taxon>
        <taxon>Actinomycetota</taxon>
        <taxon>Actinomycetes</taxon>
        <taxon>Propionibacteriales</taxon>
        <taxon>Propionibacteriaceae</taxon>
        <taxon>Tessaracoccus</taxon>
    </lineage>
</organism>
<dbReference type="Proteomes" id="UP000188235">
    <property type="component" value="Chromosome"/>
</dbReference>
<reference evidence="1 2" key="1">
    <citation type="journal article" date="2008" name="Int. J. Syst. Evol. Microbiol.">
        <title>Tessaracoccus flavescens sp. nov., isolated from marine sediment.</title>
        <authorList>
            <person name="Lee D.W."/>
            <person name="Lee S.D."/>
        </authorList>
    </citation>
    <scope>NUCLEOTIDE SEQUENCE [LARGE SCALE GENOMIC DNA]</scope>
    <source>
        <strain evidence="1 2">SST-39T</strain>
    </source>
</reference>
<proteinExistence type="predicted"/>
<dbReference type="OrthoDB" id="9864231at2"/>
<dbReference type="STRING" id="399497.BW733_08810"/>
<dbReference type="RefSeq" id="WP_077349715.1">
    <property type="nucleotide sequence ID" value="NZ_CP019607.1"/>
</dbReference>
<dbReference type="AlphaFoldDB" id="A0A1Q2CXP8"/>
<evidence type="ECO:0000313" key="2">
    <source>
        <dbReference type="Proteomes" id="UP000188235"/>
    </source>
</evidence>
<accession>A0A1Q2CXP8</accession>
<gene>
    <name evidence="1" type="ORF">BW733_08810</name>
</gene>